<evidence type="ECO:0000313" key="1">
    <source>
        <dbReference type="EMBL" id="BCU70527.1"/>
    </source>
</evidence>
<dbReference type="Proteomes" id="UP000825123">
    <property type="component" value="Chromosome"/>
</dbReference>
<dbReference type="RefSeq" id="WP_221287208.1">
    <property type="nucleotide sequence ID" value="NZ_AP024597.1"/>
</dbReference>
<proteinExistence type="predicted"/>
<sequence length="93" mass="10699">MLKIIVNNSDDVLISKEVIDYLREHKVFFVFENDLLAEYVELEYNGKRVKVPPGVDINDLIKKVIDGGQVKDEYVEGVFNSRWDRILSSGVLV</sequence>
<keyword evidence="2" id="KW-1185">Reference proteome</keyword>
<protein>
    <submittedName>
        <fullName evidence="1">Uncharacterized protein</fullName>
    </submittedName>
</protein>
<dbReference type="AlphaFoldDB" id="A0A8D5U799"/>
<reference evidence="1 2" key="1">
    <citation type="submission" date="2021-04" db="EMBL/GenBank/DDBJ databases">
        <title>Complete genome sequence of Stygiolobus sp. KN-1.</title>
        <authorList>
            <person name="Nakamura K."/>
            <person name="Sakai H."/>
            <person name="Kurosawa N."/>
        </authorList>
    </citation>
    <scope>NUCLEOTIDE SEQUENCE [LARGE SCALE GENOMIC DNA]</scope>
    <source>
        <strain evidence="1 2">KN-1</strain>
    </source>
</reference>
<dbReference type="EMBL" id="AP024597">
    <property type="protein sequence ID" value="BCU70527.1"/>
    <property type="molecule type" value="Genomic_DNA"/>
</dbReference>
<dbReference type="KEGG" id="csty:KN1_18240"/>
<dbReference type="GeneID" id="66163549"/>
<gene>
    <name evidence="1" type="ORF">KN1_18240</name>
</gene>
<organism evidence="1 2">
    <name type="scientific">Stygiolobus caldivivus</name>
    <dbReference type="NCBI Taxonomy" id="2824673"/>
    <lineage>
        <taxon>Archaea</taxon>
        <taxon>Thermoproteota</taxon>
        <taxon>Thermoprotei</taxon>
        <taxon>Sulfolobales</taxon>
        <taxon>Sulfolobaceae</taxon>
        <taxon>Stygiolobus</taxon>
    </lineage>
</organism>
<evidence type="ECO:0000313" key="2">
    <source>
        <dbReference type="Proteomes" id="UP000825123"/>
    </source>
</evidence>
<name>A0A8D5U799_9CREN</name>
<accession>A0A8D5U799</accession>